<organism evidence="2">
    <name type="scientific">marine sediment metagenome</name>
    <dbReference type="NCBI Taxonomy" id="412755"/>
    <lineage>
        <taxon>unclassified sequences</taxon>
        <taxon>metagenomes</taxon>
        <taxon>ecological metagenomes</taxon>
    </lineage>
</organism>
<accession>A0A0F8ZJB2</accession>
<comment type="caution">
    <text evidence="2">The sequence shown here is derived from an EMBL/GenBank/DDBJ whole genome shotgun (WGS) entry which is preliminary data.</text>
</comment>
<name>A0A0F8ZJB2_9ZZZZ</name>
<sequence>MDVPNTFKAADALLTGRCQDGRNIANNTRLERRSGSIALRYHATDVVTYHLDGSLTLDSGGWRTTTTKERINWALPRGLHLRRDKGVWFVGSSWFDNGIPFADGMRIGPRGGITGAKTDTPSKDRAIKRRVQAFAQLCADALPLPKPSNGDCWFCYMVTENGQTLGDRSHEADHLDSHMEESYAVP</sequence>
<gene>
    <name evidence="2" type="ORF">LCGC14_2688360</name>
</gene>
<feature type="non-terminal residue" evidence="2">
    <location>
        <position position="186"/>
    </location>
</feature>
<feature type="region of interest" description="Disordered" evidence="1">
    <location>
        <begin position="167"/>
        <end position="186"/>
    </location>
</feature>
<dbReference type="AlphaFoldDB" id="A0A0F8ZJB2"/>
<evidence type="ECO:0000256" key="1">
    <source>
        <dbReference type="SAM" id="MobiDB-lite"/>
    </source>
</evidence>
<proteinExistence type="predicted"/>
<protein>
    <submittedName>
        <fullName evidence="2">Uncharacterized protein</fullName>
    </submittedName>
</protein>
<evidence type="ECO:0000313" key="2">
    <source>
        <dbReference type="EMBL" id="KKK93888.1"/>
    </source>
</evidence>
<reference evidence="2" key="1">
    <citation type="journal article" date="2015" name="Nature">
        <title>Complex archaea that bridge the gap between prokaryotes and eukaryotes.</title>
        <authorList>
            <person name="Spang A."/>
            <person name="Saw J.H."/>
            <person name="Jorgensen S.L."/>
            <person name="Zaremba-Niedzwiedzka K."/>
            <person name="Martijn J."/>
            <person name="Lind A.E."/>
            <person name="van Eijk R."/>
            <person name="Schleper C."/>
            <person name="Guy L."/>
            <person name="Ettema T.J."/>
        </authorList>
    </citation>
    <scope>NUCLEOTIDE SEQUENCE</scope>
</reference>
<dbReference type="EMBL" id="LAZR01047581">
    <property type="protein sequence ID" value="KKK93888.1"/>
    <property type="molecule type" value="Genomic_DNA"/>
</dbReference>